<organism evidence="10 11">
    <name type="scientific">Poseidonibacter parvus</name>
    <dbReference type="NCBI Taxonomy" id="1850254"/>
    <lineage>
        <taxon>Bacteria</taxon>
        <taxon>Pseudomonadati</taxon>
        <taxon>Campylobacterota</taxon>
        <taxon>Epsilonproteobacteria</taxon>
        <taxon>Campylobacterales</taxon>
        <taxon>Arcobacteraceae</taxon>
        <taxon>Poseidonibacter</taxon>
    </lineage>
</organism>
<dbReference type="InterPro" id="IPR000014">
    <property type="entry name" value="PAS"/>
</dbReference>
<dbReference type="Gene3D" id="3.30.565.10">
    <property type="entry name" value="Histidine kinase-like ATPase, C-terminal domain"/>
    <property type="match status" value="1"/>
</dbReference>
<dbReference type="InterPro" id="IPR036097">
    <property type="entry name" value="HisK_dim/P_sf"/>
</dbReference>
<dbReference type="InterPro" id="IPR003594">
    <property type="entry name" value="HATPase_dom"/>
</dbReference>
<feature type="coiled-coil region" evidence="6">
    <location>
        <begin position="20"/>
        <end position="51"/>
    </location>
</feature>
<dbReference type="Pfam" id="PF13426">
    <property type="entry name" value="PAS_9"/>
    <property type="match status" value="1"/>
</dbReference>
<dbReference type="GO" id="GO:0000155">
    <property type="term" value="F:phosphorelay sensor kinase activity"/>
    <property type="evidence" value="ECO:0007669"/>
    <property type="project" value="InterPro"/>
</dbReference>
<proteinExistence type="predicted"/>
<evidence type="ECO:0000256" key="5">
    <source>
        <dbReference type="ARBA" id="ARBA00022777"/>
    </source>
</evidence>
<dbReference type="InterPro" id="IPR036890">
    <property type="entry name" value="HATPase_C_sf"/>
</dbReference>
<evidence type="ECO:0000256" key="6">
    <source>
        <dbReference type="SAM" id="Coils"/>
    </source>
</evidence>
<evidence type="ECO:0000313" key="11">
    <source>
        <dbReference type="Proteomes" id="UP000186074"/>
    </source>
</evidence>
<dbReference type="CDD" id="cd00082">
    <property type="entry name" value="HisKA"/>
    <property type="match status" value="1"/>
</dbReference>
<keyword evidence="11" id="KW-1185">Reference proteome</keyword>
<dbReference type="PANTHER" id="PTHR43304">
    <property type="entry name" value="PHYTOCHROME-LIKE PROTEIN CPH1"/>
    <property type="match status" value="1"/>
</dbReference>
<dbReference type="Pfam" id="PF02518">
    <property type="entry name" value="HATPase_c"/>
    <property type="match status" value="1"/>
</dbReference>
<evidence type="ECO:0000256" key="1">
    <source>
        <dbReference type="ARBA" id="ARBA00000085"/>
    </source>
</evidence>
<dbReference type="EMBL" id="CP019070">
    <property type="protein sequence ID" value="APW65423.1"/>
    <property type="molecule type" value="Genomic_DNA"/>
</dbReference>
<dbReference type="SMART" id="SM00086">
    <property type="entry name" value="PAC"/>
    <property type="match status" value="2"/>
</dbReference>
<dbReference type="SUPFAM" id="SSF55785">
    <property type="entry name" value="PYP-like sensor domain (PAS domain)"/>
    <property type="match status" value="2"/>
</dbReference>
<keyword evidence="5" id="KW-0418">Kinase</keyword>
<dbReference type="CDD" id="cd00130">
    <property type="entry name" value="PAS"/>
    <property type="match status" value="2"/>
</dbReference>
<dbReference type="EC" id="2.7.13.3" evidence="2"/>
<evidence type="ECO:0000259" key="9">
    <source>
        <dbReference type="PROSITE" id="PS50113"/>
    </source>
</evidence>
<dbReference type="Proteomes" id="UP000186074">
    <property type="component" value="Chromosome"/>
</dbReference>
<dbReference type="SUPFAM" id="SSF55874">
    <property type="entry name" value="ATPase domain of HSP90 chaperone/DNA topoisomerase II/histidine kinase"/>
    <property type="match status" value="1"/>
</dbReference>
<dbReference type="InterPro" id="IPR035965">
    <property type="entry name" value="PAS-like_dom_sf"/>
</dbReference>
<dbReference type="PROSITE" id="PS50112">
    <property type="entry name" value="PAS"/>
    <property type="match status" value="2"/>
</dbReference>
<dbReference type="InterPro" id="IPR001610">
    <property type="entry name" value="PAC"/>
</dbReference>
<dbReference type="NCBIfam" id="TIGR00229">
    <property type="entry name" value="sensory_box"/>
    <property type="match status" value="2"/>
</dbReference>
<keyword evidence="6" id="KW-0175">Coiled coil</keyword>
<dbReference type="RefSeq" id="WP_076085723.1">
    <property type="nucleotide sequence ID" value="NZ_CP019070.1"/>
</dbReference>
<dbReference type="Pfam" id="PF00512">
    <property type="entry name" value="HisKA"/>
    <property type="match status" value="1"/>
</dbReference>
<dbReference type="AlphaFoldDB" id="A0A1P8KLH5"/>
<dbReference type="InterPro" id="IPR052162">
    <property type="entry name" value="Sensor_kinase/Photoreceptor"/>
</dbReference>
<dbReference type="InterPro" id="IPR000700">
    <property type="entry name" value="PAS-assoc_C"/>
</dbReference>
<feature type="domain" description="PAS" evidence="8">
    <location>
        <begin position="52"/>
        <end position="124"/>
    </location>
</feature>
<dbReference type="PANTHER" id="PTHR43304:SF1">
    <property type="entry name" value="PAC DOMAIN-CONTAINING PROTEIN"/>
    <property type="match status" value="1"/>
</dbReference>
<dbReference type="InterPro" id="IPR004358">
    <property type="entry name" value="Sig_transdc_His_kin-like_C"/>
</dbReference>
<dbReference type="SMART" id="SM00387">
    <property type="entry name" value="HATPase_c"/>
    <property type="match status" value="1"/>
</dbReference>
<dbReference type="Gene3D" id="1.10.287.130">
    <property type="match status" value="1"/>
</dbReference>
<protein>
    <recommendedName>
        <fullName evidence="2">histidine kinase</fullName>
        <ecNumber evidence="2">2.7.13.3</ecNumber>
    </recommendedName>
</protein>
<reference evidence="10 11" key="1">
    <citation type="submission" date="2017-01" db="EMBL/GenBank/DDBJ databases">
        <title>Genome sequencing of Arcobacter sp. LPB0137.</title>
        <authorList>
            <person name="Lee G.-W."/>
            <person name="Yi H."/>
        </authorList>
    </citation>
    <scope>NUCLEOTIDE SEQUENCE [LARGE SCALE GENOMIC DNA]</scope>
    <source>
        <strain evidence="10 11">LPB0137</strain>
    </source>
</reference>
<gene>
    <name evidence="10" type="ORF">LPB137_05955</name>
</gene>
<dbReference type="STRING" id="1850254.LPB137_05955"/>
<dbReference type="SUPFAM" id="SSF47384">
    <property type="entry name" value="Homodimeric domain of signal transducing histidine kinase"/>
    <property type="match status" value="1"/>
</dbReference>
<feature type="domain" description="PAC" evidence="9">
    <location>
        <begin position="128"/>
        <end position="181"/>
    </location>
</feature>
<dbReference type="SMART" id="SM00388">
    <property type="entry name" value="HisKA"/>
    <property type="match status" value="1"/>
</dbReference>
<keyword evidence="4" id="KW-0808">Transferase</keyword>
<keyword evidence="3" id="KW-0597">Phosphoprotein</keyword>
<evidence type="ECO:0000259" key="7">
    <source>
        <dbReference type="PROSITE" id="PS50109"/>
    </source>
</evidence>
<dbReference type="PROSITE" id="PS50109">
    <property type="entry name" value="HIS_KIN"/>
    <property type="match status" value="1"/>
</dbReference>
<dbReference type="SMART" id="SM00091">
    <property type="entry name" value="PAS"/>
    <property type="match status" value="2"/>
</dbReference>
<feature type="domain" description="Histidine kinase" evidence="7">
    <location>
        <begin position="312"/>
        <end position="539"/>
    </location>
</feature>
<dbReference type="KEGG" id="alp:LPB137_05955"/>
<dbReference type="InterPro" id="IPR005467">
    <property type="entry name" value="His_kinase_dom"/>
</dbReference>
<name>A0A1P8KLH5_9BACT</name>
<feature type="domain" description="PAS" evidence="8">
    <location>
        <begin position="182"/>
        <end position="252"/>
    </location>
</feature>
<evidence type="ECO:0000256" key="4">
    <source>
        <dbReference type="ARBA" id="ARBA00022679"/>
    </source>
</evidence>
<evidence type="ECO:0000259" key="8">
    <source>
        <dbReference type="PROSITE" id="PS50112"/>
    </source>
</evidence>
<dbReference type="OrthoDB" id="9793144at2"/>
<evidence type="ECO:0000313" key="10">
    <source>
        <dbReference type="EMBL" id="APW65423.1"/>
    </source>
</evidence>
<dbReference type="Gene3D" id="3.30.450.20">
    <property type="entry name" value="PAS domain"/>
    <property type="match status" value="2"/>
</dbReference>
<dbReference type="InterPro" id="IPR013655">
    <property type="entry name" value="PAS_fold_3"/>
</dbReference>
<sequence length="539" mass="62426">MIYILITLISFLFAWLAYKNEKLTLKNNEILENYNSALENALKKRTQALEDSEFRWKFAVDGNGDGLWDWNIKTNEVYLSKRWKEMLGYEESEIENSFHEWEKRVHPKDIVQVLKDVNNHLEEKTSSYKNEHRILCKNGKYKWILDRGIIVQRDEEGKPIRLIGTHTDIDERKLFEQKILEQKKEFETIFKTIKDGIAIIDLDTKFVNCNQAFIDLLGYSLEELLQKNCFDLTIDEDKENYKEAINNAINNISVDNMEKSCITKKDKHITVHVSIALLPDKKHLILSLRDISNIKLLEEQSKLASMGEMIGNIAHQWRQPLSVISTSASGMIVRSDLGMDLNEDDILRSSKNILKQAQYLSDTIDNFRDFLKADKSHSKISLYDVMQYTFSLINASISNNYITFVSNIDKDLYIYGSRNELSEAFINIINNSKDALKTNIKDTDDRFIFVDVKEIENDKIEISFKDSGKGIPNSIISRVFEPYFTSKHQSIGTGLGLAIVSKIIKERHSGIITVKNEEYEYNNKLYKGACFKVILNKTS</sequence>
<evidence type="ECO:0000256" key="3">
    <source>
        <dbReference type="ARBA" id="ARBA00022553"/>
    </source>
</evidence>
<evidence type="ECO:0000256" key="2">
    <source>
        <dbReference type="ARBA" id="ARBA00012438"/>
    </source>
</evidence>
<dbReference type="PROSITE" id="PS50113">
    <property type="entry name" value="PAC"/>
    <property type="match status" value="1"/>
</dbReference>
<comment type="catalytic activity">
    <reaction evidence="1">
        <text>ATP + protein L-histidine = ADP + protein N-phospho-L-histidine.</text>
        <dbReference type="EC" id="2.7.13.3"/>
    </reaction>
</comment>
<accession>A0A1P8KLH5</accession>
<dbReference type="InterPro" id="IPR003661">
    <property type="entry name" value="HisK_dim/P_dom"/>
</dbReference>
<dbReference type="PRINTS" id="PR00344">
    <property type="entry name" value="BCTRLSENSOR"/>
</dbReference>
<dbReference type="Pfam" id="PF08447">
    <property type="entry name" value="PAS_3"/>
    <property type="match status" value="1"/>
</dbReference>